<proteinExistence type="predicted"/>
<dbReference type="RefSeq" id="WP_053401969.1">
    <property type="nucleotide sequence ID" value="NZ_LILC01000016.1"/>
</dbReference>
<accession>A0A0M0L0A3</accession>
<comment type="caution">
    <text evidence="1">The sequence shown here is derived from an EMBL/GenBank/DDBJ whole genome shotgun (WGS) entry which is preliminary data.</text>
</comment>
<keyword evidence="2" id="KW-1185">Reference proteome</keyword>
<evidence type="ECO:0000313" key="2">
    <source>
        <dbReference type="Proteomes" id="UP000037558"/>
    </source>
</evidence>
<dbReference type="AlphaFoldDB" id="A0A0M0L0A3"/>
<reference evidence="2" key="1">
    <citation type="submission" date="2015-08" db="EMBL/GenBank/DDBJ databases">
        <title>Fjat-14210 dsm16467.</title>
        <authorList>
            <person name="Liu B."/>
            <person name="Wang J."/>
            <person name="Zhu Y."/>
            <person name="Liu G."/>
            <person name="Chen Q."/>
            <person name="Chen Z."/>
            <person name="Lan J."/>
            <person name="Che J."/>
            <person name="Ge C."/>
            <person name="Shi H."/>
            <person name="Pan Z."/>
            <person name="Liu X."/>
        </authorList>
    </citation>
    <scope>NUCLEOTIDE SEQUENCE [LARGE SCALE GENOMIC DNA]</scope>
    <source>
        <strain evidence="2">DSM 16467</strain>
    </source>
</reference>
<dbReference type="EMBL" id="LILC01000016">
    <property type="protein sequence ID" value="KOO44312.1"/>
    <property type="molecule type" value="Genomic_DNA"/>
</dbReference>
<gene>
    <name evidence="1" type="ORF">AMD01_13610</name>
</gene>
<name>A0A0M0L0A3_9BACI</name>
<dbReference type="Proteomes" id="UP000037558">
    <property type="component" value="Unassembled WGS sequence"/>
</dbReference>
<dbReference type="PATRIC" id="fig|284581.3.peg.4854"/>
<sequence length="142" mass="17118">MKYFVLTDDELWDSAEECIYVFEQTKKERSYTDIYSLEDFAAKCEFIECSNAHIYWYKGKNVEDLPAHELENKIKAKQKTLQNMPNKDFLELKSRFSDTISPFVFPDNPLRYSYAYEPDWNDIRIVMECEDKFFALYYWTTA</sequence>
<organism evidence="1 2">
    <name type="scientific">Priestia koreensis</name>
    <dbReference type="NCBI Taxonomy" id="284581"/>
    <lineage>
        <taxon>Bacteria</taxon>
        <taxon>Bacillati</taxon>
        <taxon>Bacillota</taxon>
        <taxon>Bacilli</taxon>
        <taxon>Bacillales</taxon>
        <taxon>Bacillaceae</taxon>
        <taxon>Priestia</taxon>
    </lineage>
</organism>
<evidence type="ECO:0000313" key="1">
    <source>
        <dbReference type="EMBL" id="KOO44312.1"/>
    </source>
</evidence>
<protein>
    <submittedName>
        <fullName evidence="1">Uncharacterized protein</fullName>
    </submittedName>
</protein>
<dbReference type="OrthoDB" id="2898110at2"/>